<evidence type="ECO:0000256" key="7">
    <source>
        <dbReference type="ARBA" id="ARBA00043912"/>
    </source>
</evidence>
<dbReference type="InterPro" id="IPR006652">
    <property type="entry name" value="Kelch_1"/>
</dbReference>
<evidence type="ECO:0000256" key="5">
    <source>
        <dbReference type="ARBA" id="ARBA00022786"/>
    </source>
</evidence>
<comment type="function">
    <text evidence="7">Probable substrate-specific adapter of an E3 ubiquitin-protein ligase complex which mediates the ubiquitination and subsequent proteasomal degradation of target proteins. May have a role in synapse differentiation and growth.</text>
</comment>
<dbReference type="SMART" id="SM00612">
    <property type="entry name" value="Kelch"/>
    <property type="match status" value="5"/>
</dbReference>
<keyword evidence="6" id="KW-0009">Actin-binding</keyword>
<dbReference type="PANTHER" id="PTHR24412:SF466">
    <property type="entry name" value="RING CANAL KELCH PROTEIN"/>
    <property type="match status" value="1"/>
</dbReference>
<reference evidence="9" key="2">
    <citation type="submission" date="2022-06" db="UniProtKB">
        <authorList>
            <consortium name="EnsemblMetazoa"/>
        </authorList>
    </citation>
    <scope>IDENTIFICATION</scope>
</reference>
<keyword evidence="4" id="KW-0677">Repeat</keyword>
<dbReference type="Gene3D" id="2.120.10.80">
    <property type="entry name" value="Kelch-type beta propeller"/>
    <property type="match status" value="1"/>
</dbReference>
<dbReference type="InterPro" id="IPR015915">
    <property type="entry name" value="Kelch-typ_b-propeller"/>
</dbReference>
<dbReference type="PIRSF" id="PIRSF037037">
    <property type="entry name" value="Kelch-like_protein_gigaxonin"/>
    <property type="match status" value="1"/>
</dbReference>
<dbReference type="InterPro" id="IPR017096">
    <property type="entry name" value="BTB-kelch_protein"/>
</dbReference>
<dbReference type="FunFam" id="1.25.40.420:FF:000001">
    <property type="entry name" value="Kelch-like family member 12"/>
    <property type="match status" value="1"/>
</dbReference>
<name>A0A8R2H5L3_ACYPI</name>
<evidence type="ECO:0000256" key="2">
    <source>
        <dbReference type="ARBA" id="ARBA00013699"/>
    </source>
</evidence>
<dbReference type="EnsemblMetazoa" id="XM_016801058.2">
    <property type="protein sequence ID" value="XP_016656547.1"/>
    <property type="gene ID" value="LOC100572329"/>
</dbReference>
<proteinExistence type="predicted"/>
<comment type="pathway">
    <text evidence="1">Protein modification; protein ubiquitination.</text>
</comment>
<dbReference type="Pfam" id="PF00651">
    <property type="entry name" value="BTB"/>
    <property type="match status" value="1"/>
</dbReference>
<evidence type="ECO:0000259" key="8">
    <source>
        <dbReference type="PROSITE" id="PS50097"/>
    </source>
</evidence>
<dbReference type="SMART" id="SM00875">
    <property type="entry name" value="BACK"/>
    <property type="match status" value="1"/>
</dbReference>
<evidence type="ECO:0000256" key="4">
    <source>
        <dbReference type="ARBA" id="ARBA00022737"/>
    </source>
</evidence>
<dbReference type="AlphaFoldDB" id="A0A8R2H5L3"/>
<evidence type="ECO:0000256" key="3">
    <source>
        <dbReference type="ARBA" id="ARBA00022441"/>
    </source>
</evidence>
<dbReference type="SUPFAM" id="SSF117281">
    <property type="entry name" value="Kelch motif"/>
    <property type="match status" value="1"/>
</dbReference>
<dbReference type="GeneID" id="100572329"/>
<feature type="domain" description="BTB" evidence="8">
    <location>
        <begin position="41"/>
        <end position="108"/>
    </location>
</feature>
<evidence type="ECO:0000313" key="10">
    <source>
        <dbReference type="Proteomes" id="UP000007819"/>
    </source>
</evidence>
<dbReference type="Pfam" id="PF07707">
    <property type="entry name" value="BACK"/>
    <property type="match status" value="1"/>
</dbReference>
<evidence type="ECO:0000313" key="9">
    <source>
        <dbReference type="EnsemblMetazoa" id="XP_016656547.1"/>
    </source>
</evidence>
<dbReference type="Pfam" id="PF01344">
    <property type="entry name" value="Kelch_1"/>
    <property type="match status" value="1"/>
</dbReference>
<protein>
    <recommendedName>
        <fullName evidence="2">Kelch-like protein diablo</fullName>
    </recommendedName>
</protein>
<organism evidence="9 10">
    <name type="scientific">Acyrthosiphon pisum</name>
    <name type="common">Pea aphid</name>
    <dbReference type="NCBI Taxonomy" id="7029"/>
    <lineage>
        <taxon>Eukaryota</taxon>
        <taxon>Metazoa</taxon>
        <taxon>Ecdysozoa</taxon>
        <taxon>Arthropoda</taxon>
        <taxon>Hexapoda</taxon>
        <taxon>Insecta</taxon>
        <taxon>Pterygota</taxon>
        <taxon>Neoptera</taxon>
        <taxon>Paraneoptera</taxon>
        <taxon>Hemiptera</taxon>
        <taxon>Sternorrhyncha</taxon>
        <taxon>Aphidomorpha</taxon>
        <taxon>Aphidoidea</taxon>
        <taxon>Aphididae</taxon>
        <taxon>Macrosiphini</taxon>
        <taxon>Acyrthosiphon</taxon>
    </lineage>
</organism>
<dbReference type="KEGG" id="api:100572329"/>
<accession>A0A8R2H5L3</accession>
<keyword evidence="5" id="KW-0833">Ubl conjugation pathway</keyword>
<reference evidence="10" key="1">
    <citation type="submission" date="2010-06" db="EMBL/GenBank/DDBJ databases">
        <authorList>
            <person name="Jiang H."/>
            <person name="Abraham K."/>
            <person name="Ali S."/>
            <person name="Alsbrooks S.L."/>
            <person name="Anim B.N."/>
            <person name="Anosike U.S."/>
            <person name="Attaway T."/>
            <person name="Bandaranaike D.P."/>
            <person name="Battles P.K."/>
            <person name="Bell S.N."/>
            <person name="Bell A.V."/>
            <person name="Beltran B."/>
            <person name="Bickham C."/>
            <person name="Bustamante Y."/>
            <person name="Caleb T."/>
            <person name="Canada A."/>
            <person name="Cardenas V."/>
            <person name="Carter K."/>
            <person name="Chacko J."/>
            <person name="Chandrabose M.N."/>
            <person name="Chavez D."/>
            <person name="Chavez A."/>
            <person name="Chen L."/>
            <person name="Chu H.-S."/>
            <person name="Claassen K.J."/>
            <person name="Cockrell R."/>
            <person name="Collins M."/>
            <person name="Cooper J.A."/>
            <person name="Cree A."/>
            <person name="Curry S.M."/>
            <person name="Da Y."/>
            <person name="Dao M.D."/>
            <person name="Das B."/>
            <person name="Davila M.-L."/>
            <person name="Davy-Carroll L."/>
            <person name="Denson S."/>
            <person name="Dinh H."/>
            <person name="Ebong V.E."/>
            <person name="Edwards J.R."/>
            <person name="Egan A."/>
            <person name="El-Daye J."/>
            <person name="Escobedo L."/>
            <person name="Fernandez S."/>
            <person name="Fernando P.R."/>
            <person name="Flagg N."/>
            <person name="Forbes L.D."/>
            <person name="Fowler R.G."/>
            <person name="Fu Q."/>
            <person name="Gabisi R.A."/>
            <person name="Ganer J."/>
            <person name="Garbino Pronczuk A."/>
            <person name="Garcia R.M."/>
            <person name="Garner T."/>
            <person name="Garrett T.E."/>
            <person name="Gonzalez D.A."/>
            <person name="Hamid H."/>
            <person name="Hawkins E.S."/>
            <person name="Hirani K."/>
            <person name="Hogues M.E."/>
            <person name="Hollins B."/>
            <person name="Hsiao C.-H."/>
            <person name="Jabil R."/>
            <person name="James M.L."/>
            <person name="Jhangiani S.N."/>
            <person name="Johnson B."/>
            <person name="Johnson Q."/>
            <person name="Joshi V."/>
            <person name="Kalu J.B."/>
            <person name="Kam C."/>
            <person name="Kashfia A."/>
            <person name="Keebler J."/>
            <person name="Kisamo H."/>
            <person name="Kovar C.L."/>
            <person name="Lago L.A."/>
            <person name="Lai C.-Y."/>
            <person name="Laidlaw J."/>
            <person name="Lara F."/>
            <person name="Le T.-K."/>
            <person name="Lee S.L."/>
            <person name="Legall F.H."/>
            <person name="Lemon S.J."/>
            <person name="Lewis L.R."/>
            <person name="Li B."/>
            <person name="Liu Y."/>
            <person name="Liu Y.-S."/>
            <person name="Lopez J."/>
            <person name="Lozado R.J."/>
            <person name="Lu J."/>
            <person name="Madu R.C."/>
            <person name="Maheshwari M."/>
            <person name="Maheshwari R."/>
            <person name="Malloy K."/>
            <person name="Martinez E."/>
            <person name="Mathew T."/>
            <person name="Mercado I.C."/>
            <person name="Mercado C."/>
            <person name="Meyer B."/>
            <person name="Montgomery K."/>
            <person name="Morgan M.B."/>
            <person name="Munidasa M."/>
            <person name="Nazareth L.V."/>
            <person name="Nelson J."/>
            <person name="Ng B.M."/>
            <person name="Nguyen N.B."/>
            <person name="Nguyen P.Q."/>
            <person name="Nguyen T."/>
            <person name="Obregon M."/>
            <person name="Okwuonu G.O."/>
            <person name="Onwere C.G."/>
            <person name="Orozco G."/>
            <person name="Parra A."/>
            <person name="Patel S."/>
            <person name="Patil S."/>
            <person name="Perez A."/>
            <person name="Perez Y."/>
            <person name="Pham C."/>
            <person name="Primus E.L."/>
            <person name="Pu L.-L."/>
            <person name="Puazo M."/>
            <person name="Qin X."/>
            <person name="Quiroz J.B."/>
            <person name="Reese J."/>
            <person name="Richards S."/>
            <person name="Rives C.M."/>
            <person name="Robberts R."/>
            <person name="Ruiz S.J."/>
            <person name="Ruiz M.J."/>
            <person name="Santibanez J."/>
            <person name="Schneider B.W."/>
            <person name="Sisson I."/>
            <person name="Smith M."/>
            <person name="Sodergren E."/>
            <person name="Song X.-Z."/>
            <person name="Song B.B."/>
            <person name="Summersgill H."/>
            <person name="Thelus R."/>
            <person name="Thornton R.D."/>
            <person name="Trejos Z.Y."/>
            <person name="Usmani K."/>
            <person name="Vattathil S."/>
            <person name="Villasana D."/>
            <person name="Walker D.L."/>
            <person name="Wang S."/>
            <person name="Wang K."/>
            <person name="White C.S."/>
            <person name="Williams A.C."/>
            <person name="Williamson J."/>
            <person name="Wilson K."/>
            <person name="Woghiren I.O."/>
            <person name="Woodworth J.R."/>
            <person name="Worley K.C."/>
            <person name="Wright R.A."/>
            <person name="Wu W."/>
            <person name="Young L."/>
            <person name="Zhang L."/>
            <person name="Zhang J."/>
            <person name="Zhu Y."/>
            <person name="Muzny D.M."/>
            <person name="Weinstock G."/>
            <person name="Gibbs R.A."/>
        </authorList>
    </citation>
    <scope>NUCLEOTIDE SEQUENCE [LARGE SCALE GENOMIC DNA]</scope>
    <source>
        <strain evidence="10">LSR1</strain>
    </source>
</reference>
<sequence length="581" mass="65693">MQNTNQIPESRKRKPAKTYEKSSFVDIYKGFQTLLKGEFFCDVKLKTDDKKIITAHKVILSAASPYFRAIFTNRAGRNHDLVAIRNVDYTALQLLINFIYSGKIVVTSENVQNLLSAVDMLELQEVNEVCCDFLQSQLCPTNCIGINAIADLHGCTKLRKRSELYILQHFSDVIGGDEFLSSSFEQVIHLISSDKLIVPSEEKVFESVITWVKHDSKSRECILPRLMEHVRLALTSNDYIKKKVAKDTLIKNCLECKRYVFEALKTLKGEELIPQSIRNRPRHGDKVILVVGGIQTGLSKTLEYFDPMTEKWHFGPELFTNHRRHSLVVIKDNLVFDVGGYEIGLSPFRCVHMLDITENPPHWQLTDDLLVERQFLGVGVINDNIYAVGGSNDRYEDLKSAEVFDFNTKKWRMISSMNTLRSLFTVGVLNDLLYVVGGFDQSLQALNTVECYNPSTNMWTPVANMRERRSCAGVGVLNGELYVVSGRNGSDFLSSVEKYRPSTGVWTTIADIHLPRKYADVVALNGLLYVVGGMNQTSGLNSVECYNPNTNTWAMVTAKMNIDRCLPGVVVINRPKHFTTC</sequence>
<dbReference type="InterPro" id="IPR000210">
    <property type="entry name" value="BTB/POZ_dom"/>
</dbReference>
<dbReference type="GO" id="GO:0003779">
    <property type="term" value="F:actin binding"/>
    <property type="evidence" value="ECO:0007669"/>
    <property type="project" value="UniProtKB-KW"/>
</dbReference>
<evidence type="ECO:0000256" key="1">
    <source>
        <dbReference type="ARBA" id="ARBA00004906"/>
    </source>
</evidence>
<dbReference type="RefSeq" id="XP_016656547.1">
    <property type="nucleotide sequence ID" value="XM_016801058.2"/>
</dbReference>
<dbReference type="Pfam" id="PF24681">
    <property type="entry name" value="Kelch_KLHDC2_KLHL20_DRC7"/>
    <property type="match status" value="1"/>
</dbReference>
<dbReference type="PROSITE" id="PS50097">
    <property type="entry name" value="BTB"/>
    <property type="match status" value="1"/>
</dbReference>
<dbReference type="InterPro" id="IPR011705">
    <property type="entry name" value="BACK"/>
</dbReference>
<dbReference type="InterPro" id="IPR011333">
    <property type="entry name" value="SKP1/BTB/POZ_sf"/>
</dbReference>
<dbReference type="Proteomes" id="UP000007819">
    <property type="component" value="Chromosome X"/>
</dbReference>
<evidence type="ECO:0000256" key="6">
    <source>
        <dbReference type="ARBA" id="ARBA00023203"/>
    </source>
</evidence>
<dbReference type="SMART" id="SM00225">
    <property type="entry name" value="BTB"/>
    <property type="match status" value="1"/>
</dbReference>
<dbReference type="Gene3D" id="1.25.40.420">
    <property type="match status" value="1"/>
</dbReference>
<dbReference type="PANTHER" id="PTHR24412">
    <property type="entry name" value="KELCH PROTEIN"/>
    <property type="match status" value="1"/>
</dbReference>
<keyword evidence="10" id="KW-1185">Reference proteome</keyword>
<keyword evidence="3" id="KW-0880">Kelch repeat</keyword>
<dbReference type="SUPFAM" id="SSF54695">
    <property type="entry name" value="POZ domain"/>
    <property type="match status" value="1"/>
</dbReference>
<dbReference type="Gene3D" id="3.30.710.10">
    <property type="entry name" value="Potassium Channel Kv1.1, Chain A"/>
    <property type="match status" value="1"/>
</dbReference>
<dbReference type="OrthoDB" id="191037at2759"/>